<protein>
    <submittedName>
        <fullName evidence="2">Putative secreted protein</fullName>
    </submittedName>
</protein>
<feature type="chain" id="PRO_5014818019" evidence="1">
    <location>
        <begin position="22"/>
        <end position="188"/>
    </location>
</feature>
<keyword evidence="1" id="KW-0732">Signal</keyword>
<proteinExistence type="predicted"/>
<dbReference type="AlphaFoldDB" id="A0A2M4B1D5"/>
<reference evidence="2" key="1">
    <citation type="submission" date="2018-01" db="EMBL/GenBank/DDBJ databases">
        <title>An insight into the sialome of Amazonian anophelines.</title>
        <authorList>
            <person name="Ribeiro J.M."/>
            <person name="Scarpassa V."/>
            <person name="Calvo E."/>
        </authorList>
    </citation>
    <scope>NUCLEOTIDE SEQUENCE</scope>
    <source>
        <tissue evidence="2">Salivary glands</tissue>
    </source>
</reference>
<evidence type="ECO:0000313" key="2">
    <source>
        <dbReference type="EMBL" id="MBW46840.1"/>
    </source>
</evidence>
<sequence length="188" mass="21277">MAVWPVVGLAFFVTLPKMLLSRPTPMLLAFEVGIERVCVAAMADELVVHRMLEIQGRTLDKFATNCTRYSLTRQNARVGFGFQGAPSTLLLRPAEGNTPHRTGDCRVQWKNYCQGVCCSLATGTWVGKRYYDDDDDEHWRLEMVGGCGSFASGRRFAAHNRPQHFRLLRTVGKGFYQHQATGQWIRLH</sequence>
<accession>A0A2M4B1D5</accession>
<feature type="signal peptide" evidence="1">
    <location>
        <begin position="1"/>
        <end position="21"/>
    </location>
</feature>
<organism evidence="2">
    <name type="scientific">Anopheles triannulatus</name>
    <dbReference type="NCBI Taxonomy" id="58253"/>
    <lineage>
        <taxon>Eukaryota</taxon>
        <taxon>Metazoa</taxon>
        <taxon>Ecdysozoa</taxon>
        <taxon>Arthropoda</taxon>
        <taxon>Hexapoda</taxon>
        <taxon>Insecta</taxon>
        <taxon>Pterygota</taxon>
        <taxon>Neoptera</taxon>
        <taxon>Endopterygota</taxon>
        <taxon>Diptera</taxon>
        <taxon>Nematocera</taxon>
        <taxon>Culicoidea</taxon>
        <taxon>Culicidae</taxon>
        <taxon>Anophelinae</taxon>
        <taxon>Anopheles</taxon>
    </lineage>
</organism>
<evidence type="ECO:0000256" key="1">
    <source>
        <dbReference type="SAM" id="SignalP"/>
    </source>
</evidence>
<dbReference type="EMBL" id="GGFK01013519">
    <property type="protein sequence ID" value="MBW46840.1"/>
    <property type="molecule type" value="Transcribed_RNA"/>
</dbReference>
<name>A0A2M4B1D5_9DIPT</name>